<dbReference type="EMBL" id="BMND01000012">
    <property type="protein sequence ID" value="GGN47054.1"/>
    <property type="molecule type" value="Genomic_DNA"/>
</dbReference>
<protein>
    <recommendedName>
        <fullName evidence="4">Integral membrane protein</fullName>
    </recommendedName>
</protein>
<reference evidence="3" key="1">
    <citation type="journal article" date="2019" name="Int. J. Syst. Evol. Microbiol.">
        <title>The Global Catalogue of Microorganisms (GCM) 10K type strain sequencing project: providing services to taxonomists for standard genome sequencing and annotation.</title>
        <authorList>
            <consortium name="The Broad Institute Genomics Platform"/>
            <consortium name="The Broad Institute Genome Sequencing Center for Infectious Disease"/>
            <person name="Wu L."/>
            <person name="Ma J."/>
        </authorList>
    </citation>
    <scope>NUCLEOTIDE SEQUENCE [LARGE SCALE GENOMIC DNA]</scope>
    <source>
        <strain evidence="3">CGMCC 4.7323</strain>
    </source>
</reference>
<proteinExistence type="predicted"/>
<feature type="transmembrane region" description="Helical" evidence="1">
    <location>
        <begin position="93"/>
        <end position="112"/>
    </location>
</feature>
<keyword evidence="1" id="KW-1133">Transmembrane helix</keyword>
<name>A0ABQ2JKI3_9ACTN</name>
<feature type="transmembrane region" description="Helical" evidence="1">
    <location>
        <begin position="61"/>
        <end position="81"/>
    </location>
</feature>
<keyword evidence="1" id="KW-0812">Transmembrane</keyword>
<organism evidence="2 3">
    <name type="scientific">Streptomyces kronopolitis</name>
    <dbReference type="NCBI Taxonomy" id="1612435"/>
    <lineage>
        <taxon>Bacteria</taxon>
        <taxon>Bacillati</taxon>
        <taxon>Actinomycetota</taxon>
        <taxon>Actinomycetes</taxon>
        <taxon>Kitasatosporales</taxon>
        <taxon>Streptomycetaceae</taxon>
        <taxon>Streptomyces</taxon>
    </lineage>
</organism>
<sequence length="146" mass="15426">MSRRPHPVATSPENLHYPRSLAAFRGTKLLVGGYLALSVLALVAIVLFRDHPALVNDAVRVRGSIVVASASVMFGCAVHAARGSRGAWRRLRVISGVMVGAIVVIIAVPGAFPVWLKWEQGACGLLLIGVVLLVNGRQLRGVFAAG</sequence>
<dbReference type="RefSeq" id="WP_189098623.1">
    <property type="nucleotide sequence ID" value="NZ_BMND01000012.1"/>
</dbReference>
<keyword evidence="3" id="KW-1185">Reference proteome</keyword>
<evidence type="ECO:0000313" key="2">
    <source>
        <dbReference type="EMBL" id="GGN47054.1"/>
    </source>
</evidence>
<gene>
    <name evidence="2" type="ORF">GCM10012285_32390</name>
</gene>
<comment type="caution">
    <text evidence="2">The sequence shown here is derived from an EMBL/GenBank/DDBJ whole genome shotgun (WGS) entry which is preliminary data.</text>
</comment>
<evidence type="ECO:0000313" key="3">
    <source>
        <dbReference type="Proteomes" id="UP000600080"/>
    </source>
</evidence>
<dbReference type="Proteomes" id="UP000600080">
    <property type="component" value="Unassembled WGS sequence"/>
</dbReference>
<feature type="transmembrane region" description="Helical" evidence="1">
    <location>
        <begin position="29"/>
        <end position="49"/>
    </location>
</feature>
<keyword evidence="1" id="KW-0472">Membrane</keyword>
<evidence type="ECO:0008006" key="4">
    <source>
        <dbReference type="Google" id="ProtNLM"/>
    </source>
</evidence>
<dbReference type="GeneID" id="301548988"/>
<accession>A0ABQ2JKI3</accession>
<evidence type="ECO:0000256" key="1">
    <source>
        <dbReference type="SAM" id="Phobius"/>
    </source>
</evidence>